<dbReference type="FunFam" id="3.40.50.2300:FF:000018">
    <property type="entry name" value="DNA-binding transcriptional regulator NtrC"/>
    <property type="match status" value="1"/>
</dbReference>
<keyword evidence="5" id="KW-0804">Transcription</keyword>
<evidence type="ECO:0000256" key="3">
    <source>
        <dbReference type="ARBA" id="ARBA00023015"/>
    </source>
</evidence>
<feature type="modified residue" description="4-aspartylphosphate" evidence="6">
    <location>
        <position position="80"/>
    </location>
</feature>
<dbReference type="SMART" id="SM00421">
    <property type="entry name" value="HTH_LUXR"/>
    <property type="match status" value="1"/>
</dbReference>
<dbReference type="PANTHER" id="PTHR44688:SF16">
    <property type="entry name" value="DNA-BINDING TRANSCRIPTIONAL ACTIVATOR DEVR_DOSR"/>
    <property type="match status" value="1"/>
</dbReference>
<dbReference type="InterPro" id="IPR036388">
    <property type="entry name" value="WH-like_DNA-bd_sf"/>
</dbReference>
<dbReference type="PANTHER" id="PTHR44688">
    <property type="entry name" value="DNA-BINDING TRANSCRIPTIONAL ACTIVATOR DEVR_DOSR"/>
    <property type="match status" value="1"/>
</dbReference>
<evidence type="ECO:0000256" key="4">
    <source>
        <dbReference type="ARBA" id="ARBA00023125"/>
    </source>
</evidence>
<evidence type="ECO:0000256" key="7">
    <source>
        <dbReference type="SAM" id="MobiDB-lite"/>
    </source>
</evidence>
<evidence type="ECO:0000256" key="6">
    <source>
        <dbReference type="PROSITE-ProRule" id="PRU00169"/>
    </source>
</evidence>
<dbReference type="Pfam" id="PF00196">
    <property type="entry name" value="GerE"/>
    <property type="match status" value="1"/>
</dbReference>
<dbReference type="GO" id="GO:0003677">
    <property type="term" value="F:DNA binding"/>
    <property type="evidence" value="ECO:0007669"/>
    <property type="project" value="UniProtKB-KW"/>
</dbReference>
<dbReference type="CDD" id="cd06170">
    <property type="entry name" value="LuxR_C_like"/>
    <property type="match status" value="1"/>
</dbReference>
<dbReference type="SMART" id="SM00448">
    <property type="entry name" value="REC"/>
    <property type="match status" value="1"/>
</dbReference>
<keyword evidence="1 6" id="KW-0597">Phosphoprotein</keyword>
<dbReference type="EMBL" id="SGWZ01000002">
    <property type="protein sequence ID" value="RZS70466.1"/>
    <property type="molecule type" value="Genomic_DNA"/>
</dbReference>
<dbReference type="InterPro" id="IPR000792">
    <property type="entry name" value="Tscrpt_reg_LuxR_C"/>
</dbReference>
<comment type="caution">
    <text evidence="10">The sequence shown here is derived from an EMBL/GenBank/DDBJ whole genome shotgun (WGS) entry which is preliminary data.</text>
</comment>
<dbReference type="SUPFAM" id="SSF46894">
    <property type="entry name" value="C-terminal effector domain of the bipartite response regulators"/>
    <property type="match status" value="1"/>
</dbReference>
<protein>
    <submittedName>
        <fullName evidence="10">LuxR family two component transcriptional regulator</fullName>
    </submittedName>
</protein>
<dbReference type="PROSITE" id="PS50043">
    <property type="entry name" value="HTH_LUXR_2"/>
    <property type="match status" value="1"/>
</dbReference>
<dbReference type="Pfam" id="PF00072">
    <property type="entry name" value="Response_reg"/>
    <property type="match status" value="1"/>
</dbReference>
<dbReference type="GO" id="GO:0000160">
    <property type="term" value="P:phosphorelay signal transduction system"/>
    <property type="evidence" value="ECO:0007669"/>
    <property type="project" value="UniProtKB-KW"/>
</dbReference>
<dbReference type="PRINTS" id="PR00038">
    <property type="entry name" value="HTHLUXR"/>
</dbReference>
<dbReference type="InterPro" id="IPR016032">
    <property type="entry name" value="Sig_transdc_resp-reg_C-effctor"/>
</dbReference>
<proteinExistence type="predicted"/>
<keyword evidence="4" id="KW-0238">DNA-binding</keyword>
<organism evidence="10 11">
    <name type="scientific">Kerstersia gyiorum</name>
    <dbReference type="NCBI Taxonomy" id="206506"/>
    <lineage>
        <taxon>Bacteria</taxon>
        <taxon>Pseudomonadati</taxon>
        <taxon>Pseudomonadota</taxon>
        <taxon>Betaproteobacteria</taxon>
        <taxon>Burkholderiales</taxon>
        <taxon>Alcaligenaceae</taxon>
        <taxon>Kerstersia</taxon>
    </lineage>
</organism>
<gene>
    <name evidence="10" type="ORF">EV679_1873</name>
</gene>
<dbReference type="Gene3D" id="3.40.50.2300">
    <property type="match status" value="1"/>
</dbReference>
<reference evidence="10 11" key="1">
    <citation type="submission" date="2019-02" db="EMBL/GenBank/DDBJ databases">
        <title>Genomic Encyclopedia of Type Strains, Phase IV (KMG-IV): sequencing the most valuable type-strain genomes for metagenomic binning, comparative biology and taxonomic classification.</title>
        <authorList>
            <person name="Goeker M."/>
        </authorList>
    </citation>
    <scope>NUCLEOTIDE SEQUENCE [LARGE SCALE GENOMIC DNA]</scope>
    <source>
        <strain evidence="10 11">DSM 16618</strain>
    </source>
</reference>
<feature type="domain" description="Response regulatory" evidence="9">
    <location>
        <begin position="31"/>
        <end position="145"/>
    </location>
</feature>
<evidence type="ECO:0000256" key="5">
    <source>
        <dbReference type="ARBA" id="ARBA00023163"/>
    </source>
</evidence>
<dbReference type="Gene3D" id="1.10.10.10">
    <property type="entry name" value="Winged helix-like DNA-binding domain superfamily/Winged helix DNA-binding domain"/>
    <property type="match status" value="1"/>
</dbReference>
<feature type="domain" description="HTH luxR-type" evidence="8">
    <location>
        <begin position="161"/>
        <end position="226"/>
    </location>
</feature>
<dbReference type="Proteomes" id="UP000292039">
    <property type="component" value="Unassembled WGS sequence"/>
</dbReference>
<evidence type="ECO:0000313" key="10">
    <source>
        <dbReference type="EMBL" id="RZS70466.1"/>
    </source>
</evidence>
<keyword evidence="2" id="KW-0902">Two-component regulatory system</keyword>
<evidence type="ECO:0000256" key="2">
    <source>
        <dbReference type="ARBA" id="ARBA00023012"/>
    </source>
</evidence>
<evidence type="ECO:0000259" key="8">
    <source>
        <dbReference type="PROSITE" id="PS50043"/>
    </source>
</evidence>
<feature type="compositionally biased region" description="Basic and acidic residues" evidence="7">
    <location>
        <begin position="1"/>
        <end position="15"/>
    </location>
</feature>
<evidence type="ECO:0000256" key="1">
    <source>
        <dbReference type="ARBA" id="ARBA00022553"/>
    </source>
</evidence>
<accession>A0A4Q7MRK0</accession>
<dbReference type="GO" id="GO:0006355">
    <property type="term" value="P:regulation of DNA-templated transcription"/>
    <property type="evidence" value="ECO:0007669"/>
    <property type="project" value="InterPro"/>
</dbReference>
<feature type="region of interest" description="Disordered" evidence="7">
    <location>
        <begin position="1"/>
        <end position="27"/>
    </location>
</feature>
<evidence type="ECO:0000259" key="9">
    <source>
        <dbReference type="PROSITE" id="PS50110"/>
    </source>
</evidence>
<keyword evidence="3" id="KW-0805">Transcription regulation</keyword>
<sequence>MSEVRGQDKGMREEPGGTTVPTPQPEDKDVLVHIVDDDAAIRDSLAWLFYSRGIATQTWSSGESFLEAWSAALEGCILLDIRMQNMSGLEMFDHLQARGALQPVVFLTGHGDLPMAVDALKRGAVDFIEKPFNDNDLVDRVLDAIRHGRRQREQRLRTLDRDQKVATLSMREREVLEKILAGLLNKQVADELGVSMRTVEVHRARILEKMGARNVVELARLFGADDWQDREAGA</sequence>
<evidence type="ECO:0000313" key="11">
    <source>
        <dbReference type="Proteomes" id="UP000292039"/>
    </source>
</evidence>
<dbReference type="InterPro" id="IPR011006">
    <property type="entry name" value="CheY-like_superfamily"/>
</dbReference>
<dbReference type="CDD" id="cd17537">
    <property type="entry name" value="REC_FixJ"/>
    <property type="match status" value="1"/>
</dbReference>
<dbReference type="PROSITE" id="PS00622">
    <property type="entry name" value="HTH_LUXR_1"/>
    <property type="match status" value="1"/>
</dbReference>
<dbReference type="InterPro" id="IPR001789">
    <property type="entry name" value="Sig_transdc_resp-reg_receiver"/>
</dbReference>
<name>A0A4Q7MRK0_9BURK</name>
<dbReference type="AlphaFoldDB" id="A0A4Q7MRK0"/>
<dbReference type="SUPFAM" id="SSF52172">
    <property type="entry name" value="CheY-like"/>
    <property type="match status" value="1"/>
</dbReference>
<dbReference type="PROSITE" id="PS50110">
    <property type="entry name" value="RESPONSE_REGULATORY"/>
    <property type="match status" value="1"/>
</dbReference>